<name>A0A0A0E8U9_9RHOB</name>
<keyword evidence="1" id="KW-0812">Transmembrane</keyword>
<dbReference type="Proteomes" id="UP000030004">
    <property type="component" value="Unassembled WGS sequence"/>
</dbReference>
<gene>
    <name evidence="2" type="ORF">ATO9_22850</name>
</gene>
<dbReference type="OrthoDB" id="7876532at2"/>
<evidence type="ECO:0000256" key="1">
    <source>
        <dbReference type="SAM" id="Phobius"/>
    </source>
</evidence>
<evidence type="ECO:0000313" key="2">
    <source>
        <dbReference type="EMBL" id="KGM46620.1"/>
    </source>
</evidence>
<accession>A0A0A0E8U9</accession>
<dbReference type="AlphaFoldDB" id="A0A0A0E8U9"/>
<keyword evidence="3" id="KW-1185">Reference proteome</keyword>
<protein>
    <submittedName>
        <fullName evidence="2">Uncharacterized protein</fullName>
    </submittedName>
</protein>
<keyword evidence="1" id="KW-1133">Transmembrane helix</keyword>
<keyword evidence="1" id="KW-0472">Membrane</keyword>
<dbReference type="EMBL" id="AQQX01000029">
    <property type="protein sequence ID" value="KGM46620.1"/>
    <property type="molecule type" value="Genomic_DNA"/>
</dbReference>
<organism evidence="2 3">
    <name type="scientific">Pseudooceanicola atlanticus</name>
    <dbReference type="NCBI Taxonomy" id="1461694"/>
    <lineage>
        <taxon>Bacteria</taxon>
        <taxon>Pseudomonadati</taxon>
        <taxon>Pseudomonadota</taxon>
        <taxon>Alphaproteobacteria</taxon>
        <taxon>Rhodobacterales</taxon>
        <taxon>Paracoccaceae</taxon>
        <taxon>Pseudooceanicola</taxon>
    </lineage>
</organism>
<evidence type="ECO:0000313" key="3">
    <source>
        <dbReference type="Proteomes" id="UP000030004"/>
    </source>
</evidence>
<dbReference type="STRING" id="1461694.ATO9_22850"/>
<feature type="transmembrane region" description="Helical" evidence="1">
    <location>
        <begin position="134"/>
        <end position="154"/>
    </location>
</feature>
<dbReference type="RefSeq" id="WP_043754809.1">
    <property type="nucleotide sequence ID" value="NZ_AQQX01000029.1"/>
</dbReference>
<comment type="caution">
    <text evidence="2">The sequence shown here is derived from an EMBL/GenBank/DDBJ whole genome shotgun (WGS) entry which is preliminary data.</text>
</comment>
<dbReference type="eggNOG" id="ENOG5033UAA">
    <property type="taxonomic scope" value="Bacteria"/>
</dbReference>
<reference evidence="2 3" key="1">
    <citation type="journal article" date="2015" name="Antonie Van Leeuwenhoek">
        <title>Pseudooceanicola atlanticus gen. nov. sp. nov., isolated from surface seawater of the Atlantic Ocean and reclassification of Oceanicola batsensis, Oceanicola marinus, Oceanicola nitratireducens, Oceanicola nanhaiensis, Oceanicola antarcticus and Oceanicola flagellatus, as Pseudooceanicola batsensis comb. nov., Pseudooceanicola marinus comb. nov., Pseudooceanicola nitratireducens comb. nov., Pseudooceanicola nanhaiensis comb. nov., Pseudooceanicola antarcticus comb. nov., and Pseudooceanicola flagellatus comb. nov.</title>
        <authorList>
            <person name="Lai Q."/>
            <person name="Li G."/>
            <person name="Liu X."/>
            <person name="Du Y."/>
            <person name="Sun F."/>
            <person name="Shao Z."/>
        </authorList>
    </citation>
    <scope>NUCLEOTIDE SEQUENCE [LARGE SCALE GENOMIC DNA]</scope>
    <source>
        <strain evidence="2 3">22II-s11g</strain>
    </source>
</reference>
<proteinExistence type="predicted"/>
<sequence length="183" mass="20001">MSDTPAAPAPLSDDDLRETLDLLATAVASISDRVDDQTRVLDRVNKTATEARSAAFAAQKQTAPEHYGEIVGATIDGRIGDTLTRVGQMAGDLLRASNHTQEVLRKVEDARSDTMRQLWEREQKLDRFKSRLPWFGLGAVVLALVLTVTFPRFLASNASMCAVLGASWTTTTTGVDACVFYQR</sequence>